<gene>
    <name evidence="2" type="ORF">COLO4_04466</name>
</gene>
<proteinExistence type="predicted"/>
<dbReference type="OrthoDB" id="10487485at2759"/>
<dbReference type="Proteomes" id="UP000187203">
    <property type="component" value="Unassembled WGS sequence"/>
</dbReference>
<evidence type="ECO:0000313" key="2">
    <source>
        <dbReference type="EMBL" id="OMP10505.1"/>
    </source>
</evidence>
<name>A0A1R3KTV1_9ROSI</name>
<comment type="caution">
    <text evidence="2">The sequence shown here is derived from an EMBL/GenBank/DDBJ whole genome shotgun (WGS) entry which is preliminary data.</text>
</comment>
<reference evidence="3" key="1">
    <citation type="submission" date="2013-09" db="EMBL/GenBank/DDBJ databases">
        <title>Corchorus olitorius genome sequencing.</title>
        <authorList>
            <person name="Alam M."/>
            <person name="Haque M.S."/>
            <person name="Islam M.S."/>
            <person name="Emdad E.M."/>
            <person name="Islam M.M."/>
            <person name="Ahmed B."/>
            <person name="Halim A."/>
            <person name="Hossen Q.M.M."/>
            <person name="Hossain M.Z."/>
            <person name="Ahmed R."/>
            <person name="Khan M.M."/>
            <person name="Islam R."/>
            <person name="Rashid M.M."/>
            <person name="Khan S.A."/>
            <person name="Rahman M.S."/>
            <person name="Alam M."/>
            <person name="Yahiya A.S."/>
            <person name="Khan M.S."/>
            <person name="Azam M.S."/>
            <person name="Haque T."/>
            <person name="Lashkar M.Z.H."/>
            <person name="Akhand A.I."/>
            <person name="Morshed G."/>
            <person name="Roy S."/>
            <person name="Uddin K.S."/>
            <person name="Rabeya T."/>
            <person name="Hossain A.S."/>
            <person name="Chowdhury A."/>
            <person name="Snigdha A.R."/>
            <person name="Mortoza M.S."/>
            <person name="Matin S.A."/>
            <person name="Hoque S.M.E."/>
            <person name="Islam M.K."/>
            <person name="Roy D.K."/>
            <person name="Haider R."/>
            <person name="Moosa M.M."/>
            <person name="Elias S.M."/>
            <person name="Hasan A.M."/>
            <person name="Jahan S."/>
            <person name="Shafiuddin M."/>
            <person name="Mahmood N."/>
            <person name="Shommy N.S."/>
        </authorList>
    </citation>
    <scope>NUCLEOTIDE SEQUENCE [LARGE SCALE GENOMIC DNA]</scope>
    <source>
        <strain evidence="3">cv. O-4</strain>
    </source>
</reference>
<keyword evidence="3" id="KW-1185">Reference proteome</keyword>
<evidence type="ECO:0000313" key="3">
    <source>
        <dbReference type="Proteomes" id="UP000187203"/>
    </source>
</evidence>
<sequence length="212" mass="23078">MRHNRMKGTRLLLIAQAKKESIKIHLDALKVSRGFCPFLPPEDESGKVVPPGDATETNIENISPHGLRGYIRAVEKRVTNDVLGSGPANAKSKGGSKVPESPNQDEKHSACTSKAANAPEKTAYIDNMEEDNPLTTASMTTSSPEIHPTHIPPDKPSVETVVMETQLDDSNMVDVISPLGLSSDIEGVQFPILKEFSSHYDWEVGVEPLDLK</sequence>
<evidence type="ECO:0000256" key="1">
    <source>
        <dbReference type="SAM" id="MobiDB-lite"/>
    </source>
</evidence>
<organism evidence="2 3">
    <name type="scientific">Corchorus olitorius</name>
    <dbReference type="NCBI Taxonomy" id="93759"/>
    <lineage>
        <taxon>Eukaryota</taxon>
        <taxon>Viridiplantae</taxon>
        <taxon>Streptophyta</taxon>
        <taxon>Embryophyta</taxon>
        <taxon>Tracheophyta</taxon>
        <taxon>Spermatophyta</taxon>
        <taxon>Magnoliopsida</taxon>
        <taxon>eudicotyledons</taxon>
        <taxon>Gunneridae</taxon>
        <taxon>Pentapetalae</taxon>
        <taxon>rosids</taxon>
        <taxon>malvids</taxon>
        <taxon>Malvales</taxon>
        <taxon>Malvaceae</taxon>
        <taxon>Grewioideae</taxon>
        <taxon>Apeibeae</taxon>
        <taxon>Corchorus</taxon>
    </lineage>
</organism>
<dbReference type="EMBL" id="AWUE01011694">
    <property type="protein sequence ID" value="OMP10505.1"/>
    <property type="molecule type" value="Genomic_DNA"/>
</dbReference>
<protein>
    <submittedName>
        <fullName evidence="2">Uncharacterized protein</fullName>
    </submittedName>
</protein>
<feature type="region of interest" description="Disordered" evidence="1">
    <location>
        <begin position="82"/>
        <end position="120"/>
    </location>
</feature>
<accession>A0A1R3KTV1</accession>
<dbReference type="AlphaFoldDB" id="A0A1R3KTV1"/>